<comment type="caution">
    <text evidence="4">The sequence shown here is derived from an EMBL/GenBank/DDBJ whole genome shotgun (WGS) entry which is preliminary data.</text>
</comment>
<dbReference type="EMBL" id="CAJOAX010018348">
    <property type="protein sequence ID" value="CAF4180418.1"/>
    <property type="molecule type" value="Genomic_DNA"/>
</dbReference>
<reference evidence="4" key="1">
    <citation type="submission" date="2021-02" db="EMBL/GenBank/DDBJ databases">
        <authorList>
            <person name="Nowell W R."/>
        </authorList>
    </citation>
    <scope>NUCLEOTIDE SEQUENCE</scope>
</reference>
<evidence type="ECO:0000313" key="2">
    <source>
        <dbReference type="EMBL" id="CAF1532273.1"/>
    </source>
</evidence>
<organism evidence="4 5">
    <name type="scientific">Rotaria sordida</name>
    <dbReference type="NCBI Taxonomy" id="392033"/>
    <lineage>
        <taxon>Eukaryota</taxon>
        <taxon>Metazoa</taxon>
        <taxon>Spiralia</taxon>
        <taxon>Gnathifera</taxon>
        <taxon>Rotifera</taxon>
        <taxon>Eurotatoria</taxon>
        <taxon>Bdelloidea</taxon>
        <taxon>Philodinida</taxon>
        <taxon>Philodinidae</taxon>
        <taxon>Rotaria</taxon>
    </lineage>
</organism>
<dbReference type="Proteomes" id="UP000663823">
    <property type="component" value="Unassembled WGS sequence"/>
</dbReference>
<dbReference type="Proteomes" id="UP000663874">
    <property type="component" value="Unassembled WGS sequence"/>
</dbReference>
<dbReference type="SUPFAM" id="SSF52047">
    <property type="entry name" value="RNI-like"/>
    <property type="match status" value="1"/>
</dbReference>
<evidence type="ECO:0000313" key="1">
    <source>
        <dbReference type="EMBL" id="CAF1489210.1"/>
    </source>
</evidence>
<evidence type="ECO:0000313" key="3">
    <source>
        <dbReference type="EMBL" id="CAF4061108.1"/>
    </source>
</evidence>
<dbReference type="InterPro" id="IPR032675">
    <property type="entry name" value="LRR_dom_sf"/>
</dbReference>
<accession>A0A819ZZV8</accession>
<dbReference type="AlphaFoldDB" id="A0A819ZZV8"/>
<dbReference type="Gene3D" id="3.80.10.10">
    <property type="entry name" value="Ribonuclease Inhibitor"/>
    <property type="match status" value="1"/>
</dbReference>
<proteinExistence type="predicted"/>
<protein>
    <recommendedName>
        <fullName evidence="6">F-box domain-containing protein</fullName>
    </recommendedName>
</protein>
<evidence type="ECO:0000313" key="5">
    <source>
        <dbReference type="Proteomes" id="UP000663823"/>
    </source>
</evidence>
<sequence length="288" mass="34812">MIIRNQHRIKLLSLSNPFMIEIIFYPLKLISNFIHLEKLILNWITLEYLIDILKHLYKIPNLKSLKMLSINNNNNSNLNKIYDYIFYLPTLKYCKITLDIYSDPWLDSPLIVNRISSIEDLVIGHYVSFNDIHILLSYLPQLRCLTLDYLCEIKNDESFIISDKSYNLISLSFNTKFVNFDEFELFMKNSFKQLEVLRISIELNRTYFDANRKEQLILSSMPNFKIFDFEHFSYPNLRYGGLMSREHDQFQSFYNNFGSMYNNKINEFSSSFWIERKWFFEYQIYFDL</sequence>
<dbReference type="Proteomes" id="UP000663889">
    <property type="component" value="Unassembled WGS sequence"/>
</dbReference>
<dbReference type="Proteomes" id="UP000663882">
    <property type="component" value="Unassembled WGS sequence"/>
</dbReference>
<gene>
    <name evidence="3" type="ORF">FNK824_LOCUS29263</name>
    <name evidence="4" type="ORF">OTI717_LOCUS37653</name>
    <name evidence="1" type="ORF">RFH988_LOCUS38329</name>
    <name evidence="2" type="ORF">SEV965_LOCUS37595</name>
</gene>
<dbReference type="EMBL" id="CAJNOU010007933">
    <property type="protein sequence ID" value="CAF1532273.1"/>
    <property type="molecule type" value="Genomic_DNA"/>
</dbReference>
<name>A0A819ZZV8_9BILA</name>
<evidence type="ECO:0008006" key="6">
    <source>
        <dbReference type="Google" id="ProtNLM"/>
    </source>
</evidence>
<dbReference type="OrthoDB" id="10058755at2759"/>
<dbReference type="EMBL" id="CAJOBE010008430">
    <property type="protein sequence ID" value="CAF4061108.1"/>
    <property type="molecule type" value="Genomic_DNA"/>
</dbReference>
<dbReference type="EMBL" id="CAJNOO010009102">
    <property type="protein sequence ID" value="CAF1489210.1"/>
    <property type="molecule type" value="Genomic_DNA"/>
</dbReference>
<evidence type="ECO:0000313" key="4">
    <source>
        <dbReference type="EMBL" id="CAF4180418.1"/>
    </source>
</evidence>